<accession>A0ABZ2RCD0</accession>
<proteinExistence type="predicted"/>
<dbReference type="GO" id="GO:0016787">
    <property type="term" value="F:hydrolase activity"/>
    <property type="evidence" value="ECO:0007669"/>
    <property type="project" value="UniProtKB-KW"/>
</dbReference>
<dbReference type="Gene3D" id="2.60.40.10">
    <property type="entry name" value="Immunoglobulins"/>
    <property type="match status" value="1"/>
</dbReference>
<dbReference type="EC" id="3.2.1.40" evidence="2"/>
<dbReference type="InterPro" id="IPR008902">
    <property type="entry name" value="Rhamnosid_concanavalin"/>
</dbReference>
<name>A0ABZ2RCD0_9MICC</name>
<dbReference type="Gene3D" id="2.60.120.260">
    <property type="entry name" value="Galactose-binding domain-like"/>
    <property type="match status" value="2"/>
</dbReference>
<dbReference type="PANTHER" id="PTHR33307:SF6">
    <property type="entry name" value="ALPHA-RHAMNOSIDASE (EUROFUNG)-RELATED"/>
    <property type="match status" value="1"/>
</dbReference>
<dbReference type="InterPro" id="IPR016007">
    <property type="entry name" value="Alpha_rhamnosid"/>
</dbReference>
<evidence type="ECO:0000313" key="8">
    <source>
        <dbReference type="EMBL" id="WXK93770.1"/>
    </source>
</evidence>
<keyword evidence="9" id="KW-1185">Reference proteome</keyword>
<evidence type="ECO:0000259" key="6">
    <source>
        <dbReference type="Pfam" id="PF17389"/>
    </source>
</evidence>
<dbReference type="InterPro" id="IPR013783">
    <property type="entry name" value="Ig-like_fold"/>
</dbReference>
<dbReference type="RefSeq" id="WP_406636373.1">
    <property type="nucleotide sequence ID" value="NZ_CP148033.1"/>
</dbReference>
<evidence type="ECO:0000256" key="1">
    <source>
        <dbReference type="ARBA" id="ARBA00001445"/>
    </source>
</evidence>
<reference evidence="8 9" key="1">
    <citation type="submission" date="2024-03" db="EMBL/GenBank/DDBJ databases">
        <title>Rhodococcus navarretei sp. nov. and Pseudarthrobacter quantumdoti sp. nov., two new species with the ability to biosynthesize Quantum Dots isolated from soil samples at Union Glacier, Antarctica.</title>
        <authorList>
            <person name="Vargas M."/>
        </authorList>
    </citation>
    <scope>NUCLEOTIDE SEQUENCE [LARGE SCALE GENOMIC DNA]</scope>
    <source>
        <strain evidence="8 9">RC-2-3</strain>
    </source>
</reference>
<gene>
    <name evidence="8" type="ORF">WHH00_02905</name>
</gene>
<dbReference type="SUPFAM" id="SSF48208">
    <property type="entry name" value="Six-hairpin glycosidases"/>
    <property type="match status" value="1"/>
</dbReference>
<dbReference type="Gene3D" id="2.60.420.10">
    <property type="entry name" value="Maltose phosphorylase, domain 3"/>
    <property type="match status" value="1"/>
</dbReference>
<feature type="domain" description="Alpha-L-rhamnosidase six-hairpin glycosidase" evidence="6">
    <location>
        <begin position="674"/>
        <end position="1022"/>
    </location>
</feature>
<dbReference type="Proteomes" id="UP001623384">
    <property type="component" value="Chromosome"/>
</dbReference>
<dbReference type="Pfam" id="PF05592">
    <property type="entry name" value="Bac_rhamnosid"/>
    <property type="match status" value="1"/>
</dbReference>
<dbReference type="Gene3D" id="2.60.120.560">
    <property type="entry name" value="Exo-inulinase, domain 1"/>
    <property type="match status" value="1"/>
</dbReference>
<feature type="domain" description="Alpha-L-rhamnosidase C-terminal" evidence="7">
    <location>
        <begin position="1030"/>
        <end position="1103"/>
    </location>
</feature>
<evidence type="ECO:0000259" key="7">
    <source>
        <dbReference type="Pfam" id="PF17390"/>
    </source>
</evidence>
<dbReference type="Pfam" id="PF17389">
    <property type="entry name" value="Bac_rhamnosid6H"/>
    <property type="match status" value="1"/>
</dbReference>
<feature type="compositionally biased region" description="Basic and acidic residues" evidence="4">
    <location>
        <begin position="497"/>
        <end position="508"/>
    </location>
</feature>
<dbReference type="InterPro" id="IPR008928">
    <property type="entry name" value="6-hairpin_glycosidase_sf"/>
</dbReference>
<comment type="catalytic activity">
    <reaction evidence="1">
        <text>Hydrolysis of terminal non-reducing alpha-L-rhamnose residues in alpha-L-rhamnosides.</text>
        <dbReference type="EC" id="3.2.1.40"/>
    </reaction>
</comment>
<organism evidence="8 9">
    <name type="scientific">Pseudarthrobacter quantipunctorum</name>
    <dbReference type="NCBI Taxonomy" id="3128980"/>
    <lineage>
        <taxon>Bacteria</taxon>
        <taxon>Bacillati</taxon>
        <taxon>Actinomycetota</taxon>
        <taxon>Actinomycetes</taxon>
        <taxon>Micrococcales</taxon>
        <taxon>Micrococcaceae</taxon>
        <taxon>Pseudarthrobacter</taxon>
    </lineage>
</organism>
<evidence type="ECO:0000259" key="5">
    <source>
        <dbReference type="Pfam" id="PF05592"/>
    </source>
</evidence>
<dbReference type="Gene3D" id="1.50.10.10">
    <property type="match status" value="1"/>
</dbReference>
<evidence type="ECO:0000256" key="4">
    <source>
        <dbReference type="SAM" id="MobiDB-lite"/>
    </source>
</evidence>
<feature type="compositionally biased region" description="Low complexity" evidence="4">
    <location>
        <begin position="511"/>
        <end position="529"/>
    </location>
</feature>
<evidence type="ECO:0000313" key="9">
    <source>
        <dbReference type="Proteomes" id="UP001623384"/>
    </source>
</evidence>
<evidence type="ECO:0000256" key="3">
    <source>
        <dbReference type="ARBA" id="ARBA00022801"/>
    </source>
</evidence>
<dbReference type="InterPro" id="IPR012341">
    <property type="entry name" value="6hp_glycosidase-like_sf"/>
</dbReference>
<evidence type="ECO:0000256" key="2">
    <source>
        <dbReference type="ARBA" id="ARBA00012652"/>
    </source>
</evidence>
<dbReference type="InterPro" id="IPR035398">
    <property type="entry name" value="Bac_rhamnosid_C"/>
</dbReference>
<dbReference type="Pfam" id="PF25788">
    <property type="entry name" value="Ig_Rha78A_N"/>
    <property type="match status" value="1"/>
</dbReference>
<dbReference type="Pfam" id="PF17390">
    <property type="entry name" value="Bac_rhamnosid_C"/>
    <property type="match status" value="1"/>
</dbReference>
<sequence length="1151" mass="122177">MGNISPLHLQHAGFLMHPQPTGIAARATTIPEAQGQLHAVNLLTEGLAECLTAPARPAFSWQLAQPDGAEPARALQTGYEVTVEDSQGLKFWSSGPVPSPAQRGVPYGGPALDDDTDYAWRVRVRDAAGVPGAWSAAQPFSTGLSAPSWQADWIRRAPGGRAPLEILGGALRVAGSPFLPVPCPPAHTFRIEARVRPVMGWAGLILRSSGAGTGLLLELNTAGEVVLRHAPVWEIPAAAVPETTVLARARAERTLDIRQARLPGKDLVPGSWQDLLVTDDGHTITVSLDGVQLLALQEPAAPGSAGKLALHQGPRSQAEYASLRIGSACQDSASQDSAGAVLLDHRFDAGADQARACLAHWARTTAHRQPDEWTLFRTTLQLTGTVRRARLFVAANHHAQISLAGTSCLATTSFGYPGEGYYDAADVTGLLAAQPPGAAVPLTALLHWYGPGQGRAAGLPGLLVRISVQYTDGRRDSFCSGPEWSAGEAPYRQSGYRNDEGDPVEHLDGQAAGALAAAPASSSGASSSSEDLPPAISCGRHPAPEFPALHPRRTFLAGGFVAPKAFLTADDGTMVADFGQVLPGRPEVDFRDGVPGRTVMMRAGYALRPDGRVDAGKTASQNTDMSFPYTQSAGPQQYSATVHLGFRYLELPGVEAAEVSRVGAVLVHGRHPAEGSFISSDEALNAVFTLLRDSALYGVQEQFVDTPTREKGQFLADAVNISYATMALFGEHAYTAQALREFAWSAVRYWSEGQDRGRYNAVYPNGDGKRDIPDFSLMVPEWAEEHHLRTGDLGLVRELLPHLRNTADYALRYVPAEGPTAGLVTRLGGGSGPYLHGIVDWPEPGRFGYDMECAAKTTVNAQAYSALVSTARLCSLGGEPDAAIRYASSARRLADAIRTRLRVDGVMVDGLHADGTLSSHASQHATSFPLSLGITAPEFAATDARRIASLGMKQGPLTVHRLVRALLSQGLTDAVLDLLTNKDQPGWARLLERGATFTWEAWDLVEGTDYSQSHAWSASVAKEILDHLLGVRFSSPGGSELLIEPPLCRLNHARGTVPVSNGCVEASWAREGSQMRLECTVPPGTTAVVRLPAGKYSVASGSEGTTTEAAVVPFAEGAATARTNPDGAATDSAAKLDFRIHPGTWIFTPQA</sequence>
<keyword evidence="3 8" id="KW-0378">Hydrolase</keyword>
<feature type="domain" description="Alpha-L-rhamnosidase concanavalin-like" evidence="5">
    <location>
        <begin position="569"/>
        <end position="667"/>
    </location>
</feature>
<protein>
    <recommendedName>
        <fullName evidence="2">alpha-L-rhamnosidase</fullName>
        <ecNumber evidence="2">3.2.1.40</ecNumber>
    </recommendedName>
</protein>
<dbReference type="PANTHER" id="PTHR33307">
    <property type="entry name" value="ALPHA-RHAMNOSIDASE (EUROFUNG)"/>
    <property type="match status" value="1"/>
</dbReference>
<feature type="region of interest" description="Disordered" evidence="4">
    <location>
        <begin position="479"/>
        <end position="539"/>
    </location>
</feature>
<dbReference type="InterPro" id="IPR035396">
    <property type="entry name" value="Bac_rhamnosid6H"/>
</dbReference>
<dbReference type="EMBL" id="CP148033">
    <property type="protein sequence ID" value="WXK93770.1"/>
    <property type="molecule type" value="Genomic_DNA"/>
</dbReference>